<dbReference type="InterPro" id="IPR036291">
    <property type="entry name" value="NAD(P)-bd_dom_sf"/>
</dbReference>
<dbReference type="OrthoDB" id="729130at2"/>
<dbReference type="Pfam" id="PF07994">
    <property type="entry name" value="NAD_binding_5"/>
    <property type="match status" value="1"/>
</dbReference>
<dbReference type="GO" id="GO:0006021">
    <property type="term" value="P:inositol biosynthetic process"/>
    <property type="evidence" value="ECO:0007669"/>
    <property type="project" value="InterPro"/>
</dbReference>
<evidence type="ECO:0000256" key="1">
    <source>
        <dbReference type="ARBA" id="ARBA00010813"/>
    </source>
</evidence>
<accession>A0A5M7BLG3</accession>
<dbReference type="EMBL" id="VWPH01000010">
    <property type="protein sequence ID" value="KAA5830629.1"/>
    <property type="molecule type" value="Genomic_DNA"/>
</dbReference>
<comment type="similarity">
    <text evidence="1">Belongs to the myo-inositol 1-phosphate synthase family.</text>
</comment>
<dbReference type="InterPro" id="IPR002587">
    <property type="entry name" value="Myo-inos-1-P_Synthase"/>
</dbReference>
<dbReference type="InterPro" id="IPR013021">
    <property type="entry name" value="Myo-inos-1-P_Synthase_GAPDH"/>
</dbReference>
<comment type="caution">
    <text evidence="3">The sequence shown here is derived from an EMBL/GenBank/DDBJ whole genome shotgun (WGS) entry which is preliminary data.</text>
</comment>
<gene>
    <name evidence="3" type="ORF">F1721_22505</name>
</gene>
<dbReference type="Gene3D" id="3.30.360.10">
    <property type="entry name" value="Dihydrodipicolinate Reductase, domain 2"/>
    <property type="match status" value="1"/>
</dbReference>
<dbReference type="PIRSF" id="PIRSF015578">
    <property type="entry name" value="Myoinos-ppht_syn"/>
    <property type="match status" value="1"/>
</dbReference>
<protein>
    <submittedName>
        <fullName evidence="3">Myo-inositol-1-phosphate synthase</fullName>
    </submittedName>
</protein>
<sequence length="406" mass="42753">MRTARRRIPGAGNARGGHLPSVRVGLWLTGARGSVATTAVCGLLALRAGLVRPVGCVTETPEFPTAPVPDWGEIELGGHDVVDVPLAKRAARLADEGVLPPHVLTAVEPGLRAVEAEIRPGYSAVRDDRTQAAAIERLATDVRDFQLRNGLSHVVVINVASTEKPVPLLPEHEDLDALRAALHQPGREVLPPSSVNAAAALTAGAAYADFTPSPGIQLPALAQWAEHSAVPYAGADGKTGQTLLRTALAPVFTSRALEVRSWAGTNLLGGGDGANLGDPERAAGKLDSKQRGLAELLGDAVSSPLHIDNVPELGERKVAWDHVLFRGFLGAEMTLQLTWHGYDSSLAAPLVLDLARLLAAAQAAGRTGPQAELAFFFKNPIGCAEHRLAEQARMLVDWAAELGGRR</sequence>
<feature type="domain" description="Myo-inositol-1-phosphate synthase GAPDH-like" evidence="2">
    <location>
        <begin position="240"/>
        <end position="344"/>
    </location>
</feature>
<proteinExistence type="inferred from homology"/>
<dbReference type="GO" id="GO:0008654">
    <property type="term" value="P:phospholipid biosynthetic process"/>
    <property type="evidence" value="ECO:0007669"/>
    <property type="project" value="InterPro"/>
</dbReference>
<keyword evidence="4" id="KW-1185">Reference proteome</keyword>
<dbReference type="Gene3D" id="3.40.50.720">
    <property type="entry name" value="NAD(P)-binding Rossmann-like Domain"/>
    <property type="match status" value="1"/>
</dbReference>
<dbReference type="AlphaFoldDB" id="A0A5M7BLG3"/>
<dbReference type="Proteomes" id="UP000323946">
    <property type="component" value="Unassembled WGS sequence"/>
</dbReference>
<evidence type="ECO:0000313" key="3">
    <source>
        <dbReference type="EMBL" id="KAA5830629.1"/>
    </source>
</evidence>
<dbReference type="PANTHER" id="PTHR11510">
    <property type="entry name" value="MYO-INOSITOL-1 PHOSPHATE SYNTHASE"/>
    <property type="match status" value="1"/>
</dbReference>
<organism evidence="3 4">
    <name type="scientific">Saccharopolyspora hirsuta</name>
    <dbReference type="NCBI Taxonomy" id="1837"/>
    <lineage>
        <taxon>Bacteria</taxon>
        <taxon>Bacillati</taxon>
        <taxon>Actinomycetota</taxon>
        <taxon>Actinomycetes</taxon>
        <taxon>Pseudonocardiales</taxon>
        <taxon>Pseudonocardiaceae</taxon>
        <taxon>Saccharopolyspora</taxon>
    </lineage>
</organism>
<dbReference type="SUPFAM" id="SSF51735">
    <property type="entry name" value="NAD(P)-binding Rossmann-fold domains"/>
    <property type="match status" value="1"/>
</dbReference>
<evidence type="ECO:0000259" key="2">
    <source>
        <dbReference type="Pfam" id="PF01658"/>
    </source>
</evidence>
<dbReference type="SUPFAM" id="SSF55347">
    <property type="entry name" value="Glyceraldehyde-3-phosphate dehydrogenase-like, C-terminal domain"/>
    <property type="match status" value="1"/>
</dbReference>
<dbReference type="Pfam" id="PF01658">
    <property type="entry name" value="Inos-1-P_synth"/>
    <property type="match status" value="1"/>
</dbReference>
<reference evidence="3 4" key="1">
    <citation type="submission" date="2019-09" db="EMBL/GenBank/DDBJ databases">
        <title>Draft genome sequence of the thermophilic Saccharopolyspora hirsuta VKM Ac-666T.</title>
        <authorList>
            <person name="Lobastova T.G."/>
            <person name="Fokina V."/>
            <person name="Bragin E.Y."/>
            <person name="Shtratnikova V.Y."/>
            <person name="Starodumova I.P."/>
            <person name="Tarlachkov S.V."/>
            <person name="Donova M.V."/>
        </authorList>
    </citation>
    <scope>NUCLEOTIDE SEQUENCE [LARGE SCALE GENOMIC DNA]</scope>
    <source>
        <strain evidence="3 4">VKM Ac-666</strain>
    </source>
</reference>
<name>A0A5M7BLG3_SACHI</name>
<dbReference type="GO" id="GO:0004512">
    <property type="term" value="F:inositol-3-phosphate synthase activity"/>
    <property type="evidence" value="ECO:0007669"/>
    <property type="project" value="InterPro"/>
</dbReference>
<evidence type="ECO:0000313" key="4">
    <source>
        <dbReference type="Proteomes" id="UP000323946"/>
    </source>
</evidence>